<proteinExistence type="predicted"/>
<dbReference type="GO" id="GO:0010468">
    <property type="term" value="P:regulation of gene expression"/>
    <property type="evidence" value="ECO:0007669"/>
    <property type="project" value="InterPro"/>
</dbReference>
<dbReference type="PANTHER" id="PTHR35987:SF3">
    <property type="entry name" value="PROTEIN PLASTID REDOX INSENSITIVE 2-LIKE ISOFORM X1"/>
    <property type="match status" value="1"/>
</dbReference>
<evidence type="ECO:0000313" key="2">
    <source>
        <dbReference type="Proteomes" id="UP001291623"/>
    </source>
</evidence>
<keyword evidence="2" id="KW-1185">Reference proteome</keyword>
<name>A0AAE1VF55_9SOLA</name>
<dbReference type="PANTHER" id="PTHR35987">
    <property type="entry name" value="PROTEIN PLASTID REDOX INSENSITIVE 2, CHLOROPLASTIC-RELATED"/>
    <property type="match status" value="1"/>
</dbReference>
<gene>
    <name evidence="1" type="ORF">RND71_023820</name>
</gene>
<comment type="caution">
    <text evidence="1">The sequence shown here is derived from an EMBL/GenBank/DDBJ whole genome shotgun (WGS) entry which is preliminary data.</text>
</comment>
<dbReference type="AlphaFoldDB" id="A0AAE1VF55"/>
<dbReference type="Proteomes" id="UP001291623">
    <property type="component" value="Unassembled WGS sequence"/>
</dbReference>
<sequence length="81" mass="9057">MAVYIPTITIAAVPIPSKFPIQPKPSLRLQFKKALVSPPSGIQPQKYVYPDPIRAFAVAETDKFRAELLKKLSKEKETFGD</sequence>
<protein>
    <submittedName>
        <fullName evidence="1">Uncharacterized protein</fullName>
    </submittedName>
</protein>
<reference evidence="1" key="1">
    <citation type="submission" date="2023-12" db="EMBL/GenBank/DDBJ databases">
        <title>Genome assembly of Anisodus tanguticus.</title>
        <authorList>
            <person name="Wang Y.-J."/>
        </authorList>
    </citation>
    <scope>NUCLEOTIDE SEQUENCE</scope>
    <source>
        <strain evidence="1">KB-2021</strain>
        <tissue evidence="1">Leaf</tissue>
    </source>
</reference>
<dbReference type="EMBL" id="JAVYJV010000012">
    <property type="protein sequence ID" value="KAK4358210.1"/>
    <property type="molecule type" value="Genomic_DNA"/>
</dbReference>
<accession>A0AAE1VF55</accession>
<dbReference type="InterPro" id="IPR039349">
    <property type="entry name" value="PRIN2"/>
</dbReference>
<organism evidence="1 2">
    <name type="scientific">Anisodus tanguticus</name>
    <dbReference type="NCBI Taxonomy" id="243964"/>
    <lineage>
        <taxon>Eukaryota</taxon>
        <taxon>Viridiplantae</taxon>
        <taxon>Streptophyta</taxon>
        <taxon>Embryophyta</taxon>
        <taxon>Tracheophyta</taxon>
        <taxon>Spermatophyta</taxon>
        <taxon>Magnoliopsida</taxon>
        <taxon>eudicotyledons</taxon>
        <taxon>Gunneridae</taxon>
        <taxon>Pentapetalae</taxon>
        <taxon>asterids</taxon>
        <taxon>lamiids</taxon>
        <taxon>Solanales</taxon>
        <taxon>Solanaceae</taxon>
        <taxon>Solanoideae</taxon>
        <taxon>Hyoscyameae</taxon>
        <taxon>Anisodus</taxon>
    </lineage>
</organism>
<evidence type="ECO:0000313" key="1">
    <source>
        <dbReference type="EMBL" id="KAK4358210.1"/>
    </source>
</evidence>